<dbReference type="GeneID" id="13994970"/>
<dbReference type="RefSeq" id="YP_006988275.1">
    <property type="nucleotide sequence ID" value="NC_019406.1"/>
</dbReference>
<dbReference type="Proteomes" id="UP000000463">
    <property type="component" value="Segment"/>
</dbReference>
<reference evidence="1 2" key="1">
    <citation type="journal article" date="2012" name="BMC Genomics">
        <title>The Caulobacter crescentus phage phiCbK: genomics of a canonical phage.</title>
        <authorList>
            <person name="Gill J.J."/>
            <person name="Berry J.D."/>
            <person name="Russell W.K."/>
            <person name="Lessor L."/>
            <person name="Escobar Garcia D.A."/>
            <person name="Hernandez D."/>
            <person name="Kane A."/>
            <person name="Keene J."/>
            <person name="Maddox M."/>
            <person name="Martin R."/>
            <person name="Mohan S."/>
            <person name="Thorn A.M."/>
            <person name="Russell D.H."/>
            <person name="Young R."/>
        </authorList>
    </citation>
    <scope>NUCLEOTIDE SEQUENCE [LARGE SCALE GENOMIC DNA]</scope>
</reference>
<sequence length="98" mass="11095">MTDKTETAETTEVVLTPPELLALEWLKTFHKDTGAEWSTEAQWRAYADRPTITPDANRARGFRIPPMLEKGVIEMTTANIHIARYGVQPDPVALYRPV</sequence>
<organism evidence="1 2">
    <name type="scientific">Caulobacter phage CcrColossus</name>
    <dbReference type="NCBI Taxonomy" id="1211640"/>
    <lineage>
        <taxon>Viruses</taxon>
        <taxon>Duplodnaviria</taxon>
        <taxon>Heunggongvirae</taxon>
        <taxon>Uroviricota</taxon>
        <taxon>Caudoviricetes</taxon>
        <taxon>Jeanschmidtviridae</taxon>
        <taxon>Colossusvirus</taxon>
        <taxon>Colossusvirus colossus</taxon>
    </lineage>
</organism>
<dbReference type="KEGG" id="vg:13994970"/>
<proteinExistence type="predicted"/>
<evidence type="ECO:0000313" key="2">
    <source>
        <dbReference type="Proteomes" id="UP000000463"/>
    </source>
</evidence>
<accession>K4JS45</accession>
<name>K4JS45_9CAUD</name>
<dbReference type="EMBL" id="JX100810">
    <property type="protein sequence ID" value="AFU87911.1"/>
    <property type="molecule type" value="Genomic_DNA"/>
</dbReference>
<protein>
    <submittedName>
        <fullName evidence="1">Uncharacterized protein</fullName>
    </submittedName>
</protein>
<keyword evidence="2" id="KW-1185">Reference proteome</keyword>
<gene>
    <name evidence="1" type="ORF">CcrColossus_gp041</name>
</gene>
<evidence type="ECO:0000313" key="1">
    <source>
        <dbReference type="EMBL" id="AFU87911.1"/>
    </source>
</evidence>